<dbReference type="EMBL" id="MFEL01000011">
    <property type="protein sequence ID" value="OGE81049.1"/>
    <property type="molecule type" value="Genomic_DNA"/>
</dbReference>
<comment type="caution">
    <text evidence="2">The sequence shown here is derived from an EMBL/GenBank/DDBJ whole genome shotgun (WGS) entry which is preliminary data.</text>
</comment>
<organism evidence="2 3">
    <name type="scientific">Candidatus Doudnabacteria bacterium RIFCSPHIGHO2_01_FULL_46_24</name>
    <dbReference type="NCBI Taxonomy" id="1817825"/>
    <lineage>
        <taxon>Bacteria</taxon>
        <taxon>Candidatus Doudnaibacteriota</taxon>
    </lineage>
</organism>
<evidence type="ECO:0000313" key="3">
    <source>
        <dbReference type="Proteomes" id="UP000178892"/>
    </source>
</evidence>
<sequence length="539" mass="61560">MYLPEDIDDILQSTEDVALEFKEARDNFNDGERSDYCAAIANMGGGRLLLGISNSKDIVGTNVYRGTINKIPQEVYQQIGMTVVVEEVQHPKGRVVIFDIPPHSVGQRVRSNGGKYTYPMRRGESLGEMDDATTRKILNEIQPDFSAGIVEHLNIDDLDDRAVSDFKKRMAEKTGNHALNNSPTEQILQDAELTRGGKLTLACLVLLGKKEKIGELLPQAEIIYEWRSTPEQIHHDFRASWRAPYFLVYDEIWQTIHARNLRTPYQEGFIQQEVLAFDEKSCREAVNNAIAHRDYSISGRSVFIYASPESFAVVSPGGFPEHITPENILKAAPHWRNRLIAEAFERTKLVEKSGQGMDVIFDATIRHGKGLPDFKGTDAHTVRINIPAKVKDAEFVRFLEKIINEKQISFSFDEIYELELLREQKVVARTQHKEKFLKLGIVEKIGKTSGTKYMLSHGYYSYEKKPGVYTRIKGLDRASRKQLILQHIERQQKAKVEEFRDAFPDMKDADISNLLWELKSDNKIRHIGSKKTGHWETIK</sequence>
<dbReference type="Pfam" id="PF13749">
    <property type="entry name" value="HATPase_c_4"/>
    <property type="match status" value="1"/>
</dbReference>
<dbReference type="Gene3D" id="3.30.950.30">
    <property type="entry name" value="Schlafen, AAA domain"/>
    <property type="match status" value="1"/>
</dbReference>
<dbReference type="PANTHER" id="PTHR30595">
    <property type="entry name" value="GLPR-RELATED TRANSCRIPTIONAL REPRESSOR"/>
    <property type="match status" value="1"/>
</dbReference>
<dbReference type="InterPro" id="IPR038475">
    <property type="entry name" value="RecG_C_sf"/>
</dbReference>
<feature type="domain" description="Schlafen AlbA-2" evidence="1">
    <location>
        <begin position="15"/>
        <end position="125"/>
    </location>
</feature>
<dbReference type="Pfam" id="PF04326">
    <property type="entry name" value="SLFN_AlbA_2"/>
    <property type="match status" value="1"/>
</dbReference>
<reference evidence="2 3" key="1">
    <citation type="journal article" date="2016" name="Nat. Commun.">
        <title>Thousands of microbial genomes shed light on interconnected biogeochemical processes in an aquifer system.</title>
        <authorList>
            <person name="Anantharaman K."/>
            <person name="Brown C.T."/>
            <person name="Hug L.A."/>
            <person name="Sharon I."/>
            <person name="Castelle C.J."/>
            <person name="Probst A.J."/>
            <person name="Thomas B.C."/>
            <person name="Singh A."/>
            <person name="Wilkins M.J."/>
            <person name="Karaoz U."/>
            <person name="Brodie E.L."/>
            <person name="Williams K.H."/>
            <person name="Hubbard S.S."/>
            <person name="Banfield J.F."/>
        </authorList>
    </citation>
    <scope>NUCLEOTIDE SEQUENCE [LARGE SCALE GENOMIC DNA]</scope>
</reference>
<gene>
    <name evidence="2" type="ORF">A2720_02315</name>
</gene>
<dbReference type="Proteomes" id="UP000178892">
    <property type="component" value="Unassembled WGS sequence"/>
</dbReference>
<dbReference type="InterPro" id="IPR007421">
    <property type="entry name" value="Schlafen_AlbA_2_dom"/>
</dbReference>
<accession>A0A1F5NTQ8</accession>
<name>A0A1F5NTQ8_9BACT</name>
<proteinExistence type="predicted"/>
<dbReference type="PANTHER" id="PTHR30595:SF6">
    <property type="entry name" value="SCHLAFEN ALBA-2 DOMAIN-CONTAINING PROTEIN"/>
    <property type="match status" value="1"/>
</dbReference>
<dbReference type="AlphaFoldDB" id="A0A1F5NTQ8"/>
<dbReference type="STRING" id="1817825.A2720_02315"/>
<dbReference type="InterPro" id="IPR038461">
    <property type="entry name" value="Schlafen_AlbA_2_dom_sf"/>
</dbReference>
<evidence type="ECO:0000259" key="1">
    <source>
        <dbReference type="Pfam" id="PF04326"/>
    </source>
</evidence>
<protein>
    <recommendedName>
        <fullName evidence="1">Schlafen AlbA-2 domain-containing protein</fullName>
    </recommendedName>
</protein>
<dbReference type="Gene3D" id="3.30.565.60">
    <property type="match status" value="1"/>
</dbReference>
<evidence type="ECO:0000313" key="2">
    <source>
        <dbReference type="EMBL" id="OGE81049.1"/>
    </source>
</evidence>